<dbReference type="Proteomes" id="UP000492821">
    <property type="component" value="Unassembled WGS sequence"/>
</dbReference>
<accession>A0A7E4W5C5</accession>
<dbReference type="SMART" id="SM00451">
    <property type="entry name" value="ZnF_U1"/>
    <property type="match status" value="1"/>
</dbReference>
<protein>
    <submittedName>
        <fullName evidence="10">WW domain-binding protein 4</fullName>
    </submittedName>
</protein>
<evidence type="ECO:0000256" key="2">
    <source>
        <dbReference type="ARBA" id="ARBA00022723"/>
    </source>
</evidence>
<evidence type="ECO:0000313" key="10">
    <source>
        <dbReference type="WBParaSite" id="Pan_g7750.t1"/>
    </source>
</evidence>
<organism evidence="9 10">
    <name type="scientific">Panagrellus redivivus</name>
    <name type="common">Microworm</name>
    <dbReference type="NCBI Taxonomy" id="6233"/>
    <lineage>
        <taxon>Eukaryota</taxon>
        <taxon>Metazoa</taxon>
        <taxon>Ecdysozoa</taxon>
        <taxon>Nematoda</taxon>
        <taxon>Chromadorea</taxon>
        <taxon>Rhabditida</taxon>
        <taxon>Tylenchina</taxon>
        <taxon>Panagrolaimomorpha</taxon>
        <taxon>Panagrolaimoidea</taxon>
        <taxon>Panagrolaimidae</taxon>
        <taxon>Panagrellus</taxon>
    </lineage>
</organism>
<evidence type="ECO:0000313" key="9">
    <source>
        <dbReference type="Proteomes" id="UP000492821"/>
    </source>
</evidence>
<dbReference type="AlphaFoldDB" id="A0A7E4W5C5"/>
<dbReference type="InterPro" id="IPR000690">
    <property type="entry name" value="Matrin/U1-C_Znf_C2H2"/>
</dbReference>
<keyword evidence="5" id="KW-0539">Nucleus</keyword>
<evidence type="ECO:0000256" key="6">
    <source>
        <dbReference type="SAM" id="MobiDB-lite"/>
    </source>
</evidence>
<dbReference type="GO" id="GO:0003723">
    <property type="term" value="F:RNA binding"/>
    <property type="evidence" value="ECO:0007669"/>
    <property type="project" value="TreeGrafter"/>
</dbReference>
<dbReference type="PROSITE" id="PS01159">
    <property type="entry name" value="WW_DOMAIN_1"/>
    <property type="match status" value="1"/>
</dbReference>
<feature type="domain" description="WW" evidence="7">
    <location>
        <begin position="178"/>
        <end position="205"/>
    </location>
</feature>
<evidence type="ECO:0000259" key="8">
    <source>
        <dbReference type="PROSITE" id="PS50171"/>
    </source>
</evidence>
<dbReference type="Gene3D" id="3.30.160.60">
    <property type="entry name" value="Classic Zinc Finger"/>
    <property type="match status" value="1"/>
</dbReference>
<keyword evidence="2" id="KW-0479">Metal-binding</keyword>
<feature type="region of interest" description="Disordered" evidence="6">
    <location>
        <begin position="231"/>
        <end position="313"/>
    </location>
</feature>
<dbReference type="PROSITE" id="PS50171">
    <property type="entry name" value="ZF_MATRIN"/>
    <property type="match status" value="1"/>
</dbReference>
<feature type="domain" description="Matrin-type" evidence="8">
    <location>
        <begin position="11"/>
        <end position="42"/>
    </location>
</feature>
<dbReference type="InterPro" id="IPR040023">
    <property type="entry name" value="WBP4"/>
</dbReference>
<dbReference type="InterPro" id="IPR001202">
    <property type="entry name" value="WW_dom"/>
</dbReference>
<evidence type="ECO:0000259" key="7">
    <source>
        <dbReference type="PROSITE" id="PS50020"/>
    </source>
</evidence>
<dbReference type="GO" id="GO:0000398">
    <property type="term" value="P:mRNA splicing, via spliceosome"/>
    <property type="evidence" value="ECO:0007669"/>
    <property type="project" value="InterPro"/>
</dbReference>
<name>A0A7E4W5C5_PANRE</name>
<dbReference type="GO" id="GO:0008270">
    <property type="term" value="F:zinc ion binding"/>
    <property type="evidence" value="ECO:0007669"/>
    <property type="project" value="UniProtKB-KW"/>
</dbReference>
<keyword evidence="9" id="KW-1185">Reference proteome</keyword>
<dbReference type="WBParaSite" id="Pan_g7750.t1">
    <property type="protein sequence ID" value="Pan_g7750.t1"/>
    <property type="gene ID" value="Pan_g7750"/>
</dbReference>
<dbReference type="PROSITE" id="PS50020">
    <property type="entry name" value="WW_DOMAIN_2"/>
    <property type="match status" value="1"/>
</dbReference>
<comment type="subcellular location">
    <subcellularLocation>
        <location evidence="1">Nucleus</location>
    </subcellularLocation>
</comment>
<dbReference type="Gene3D" id="2.20.70.10">
    <property type="match status" value="1"/>
</dbReference>
<dbReference type="Pfam" id="PF06220">
    <property type="entry name" value="zf-U1"/>
    <property type="match status" value="1"/>
</dbReference>
<reference evidence="10" key="2">
    <citation type="submission" date="2020-10" db="UniProtKB">
        <authorList>
            <consortium name="WormBaseParasite"/>
        </authorList>
    </citation>
    <scope>IDENTIFICATION</scope>
</reference>
<dbReference type="InterPro" id="IPR013085">
    <property type="entry name" value="U1-CZ_Znf_C2H2"/>
</dbReference>
<dbReference type="InterPro" id="IPR036020">
    <property type="entry name" value="WW_dom_sf"/>
</dbReference>
<feature type="region of interest" description="Disordered" evidence="6">
    <location>
        <begin position="129"/>
        <end position="168"/>
    </location>
</feature>
<dbReference type="InterPro" id="IPR003604">
    <property type="entry name" value="Matrin/U1-like-C_Znf_C2H2"/>
</dbReference>
<evidence type="ECO:0000256" key="3">
    <source>
        <dbReference type="ARBA" id="ARBA00022771"/>
    </source>
</evidence>
<dbReference type="SUPFAM" id="SSF51045">
    <property type="entry name" value="WW domain"/>
    <property type="match status" value="1"/>
</dbReference>
<evidence type="ECO:0000256" key="1">
    <source>
        <dbReference type="ARBA" id="ARBA00004123"/>
    </source>
</evidence>
<proteinExistence type="predicted"/>
<dbReference type="PANTHER" id="PTHR13173">
    <property type="entry name" value="WW DOMAIN BINDING PROTEIN 4"/>
    <property type="match status" value="1"/>
</dbReference>
<dbReference type="GO" id="GO:0071011">
    <property type="term" value="C:precatalytic spliceosome"/>
    <property type="evidence" value="ECO:0007669"/>
    <property type="project" value="TreeGrafter"/>
</dbReference>
<evidence type="ECO:0000256" key="4">
    <source>
        <dbReference type="ARBA" id="ARBA00022833"/>
    </source>
</evidence>
<dbReference type="PANTHER" id="PTHR13173:SF10">
    <property type="entry name" value="WW DOMAIN-BINDING PROTEIN 4"/>
    <property type="match status" value="1"/>
</dbReference>
<reference evidence="9" key="1">
    <citation type="journal article" date="2013" name="Genetics">
        <title>The draft genome and transcriptome of Panagrellus redivivus are shaped by the harsh demands of a free-living lifestyle.</title>
        <authorList>
            <person name="Srinivasan J."/>
            <person name="Dillman A.R."/>
            <person name="Macchietto M.G."/>
            <person name="Heikkinen L."/>
            <person name="Lakso M."/>
            <person name="Fracchia K.M."/>
            <person name="Antoshechkin I."/>
            <person name="Mortazavi A."/>
            <person name="Wong G."/>
            <person name="Sternberg P.W."/>
        </authorList>
    </citation>
    <scope>NUCLEOTIDE SEQUENCE [LARGE SCALE GENOMIC DNA]</scope>
    <source>
        <strain evidence="9">MT8872</strain>
    </source>
</reference>
<keyword evidence="4" id="KW-0862">Zinc</keyword>
<dbReference type="CDD" id="cd00201">
    <property type="entry name" value="WW"/>
    <property type="match status" value="1"/>
</dbReference>
<sequence>MADYWKSNAKKFCEVCKCWFADNKLSVEHHERGARHKAMVQNRLRELSKNAETRDRENASLAATLAQMESAAIASMSGRAGAGSGGVVRGAPGGIGPMMTGDLDGKTLAAPAPKLSAKEEARAKLKAEKERLKNLKRTAKQSTLWRDDEEEPAASSAPSVPVPPEAPELAGAGDYVQWTQAYSAEGVLYYYNFYTGETSYSPPPNSAPFLTWDQYQAQFAAAGYNFESSASLEEYAQPPPPPTTEPEEAPKPAKLSRWDPIPSGEEPASKEEPKVEPEPEDDPQFAPTAMKLEFEPEPLPQPEPEKRSAGGLLGGWVAVEPRVVKEEKKAEVKEAKEKINLTDLPAEATQIQELAPTFDEIEAEALTFEEKKAPIATKKPKVIEFKKRTKTIKSARVRDDTA</sequence>
<keyword evidence="3" id="KW-0863">Zinc-finger</keyword>
<evidence type="ECO:0000256" key="5">
    <source>
        <dbReference type="ARBA" id="ARBA00023242"/>
    </source>
</evidence>
<feature type="compositionally biased region" description="Basic and acidic residues" evidence="6">
    <location>
        <begin position="267"/>
        <end position="277"/>
    </location>
</feature>